<dbReference type="EMBL" id="BAAAYK010000017">
    <property type="protein sequence ID" value="GAA3353491.1"/>
    <property type="molecule type" value="Genomic_DNA"/>
</dbReference>
<keyword evidence="2" id="KW-1185">Reference proteome</keyword>
<sequence length="76" mass="9097">MSPEEAAELRRGNLLGYDPPEHTRLRKMLTPEFTVRRMRRLEPRIVEIVDQHLDAMRRAVPRATWSPTSRCRCPRW</sequence>
<accession>A0ABP6RJK5</accession>
<name>A0ABP6RJK5_9PSEU</name>
<evidence type="ECO:0000313" key="2">
    <source>
        <dbReference type="Proteomes" id="UP001500483"/>
    </source>
</evidence>
<dbReference type="Proteomes" id="UP001500483">
    <property type="component" value="Unassembled WGS sequence"/>
</dbReference>
<comment type="caution">
    <text evidence="1">The sequence shown here is derived from an EMBL/GenBank/DDBJ whole genome shotgun (WGS) entry which is preliminary data.</text>
</comment>
<dbReference type="InterPro" id="IPR036396">
    <property type="entry name" value="Cyt_P450_sf"/>
</dbReference>
<dbReference type="SUPFAM" id="SSF48264">
    <property type="entry name" value="Cytochrome P450"/>
    <property type="match status" value="1"/>
</dbReference>
<gene>
    <name evidence="1" type="ORF">GCM10020366_06980</name>
</gene>
<organism evidence="1 2">
    <name type="scientific">Saccharopolyspora gregorii</name>
    <dbReference type="NCBI Taxonomy" id="33914"/>
    <lineage>
        <taxon>Bacteria</taxon>
        <taxon>Bacillati</taxon>
        <taxon>Actinomycetota</taxon>
        <taxon>Actinomycetes</taxon>
        <taxon>Pseudonocardiales</taxon>
        <taxon>Pseudonocardiaceae</taxon>
        <taxon>Saccharopolyspora</taxon>
    </lineage>
</organism>
<dbReference type="RefSeq" id="WP_344924187.1">
    <property type="nucleotide sequence ID" value="NZ_BAAAYK010000017.1"/>
</dbReference>
<dbReference type="Gene3D" id="1.10.630.10">
    <property type="entry name" value="Cytochrome P450"/>
    <property type="match status" value="1"/>
</dbReference>
<reference evidence="2" key="1">
    <citation type="journal article" date="2019" name="Int. J. Syst. Evol. Microbiol.">
        <title>The Global Catalogue of Microorganisms (GCM) 10K type strain sequencing project: providing services to taxonomists for standard genome sequencing and annotation.</title>
        <authorList>
            <consortium name="The Broad Institute Genomics Platform"/>
            <consortium name="The Broad Institute Genome Sequencing Center for Infectious Disease"/>
            <person name="Wu L."/>
            <person name="Ma J."/>
        </authorList>
    </citation>
    <scope>NUCLEOTIDE SEQUENCE [LARGE SCALE GENOMIC DNA]</scope>
    <source>
        <strain evidence="2">JCM 9687</strain>
    </source>
</reference>
<proteinExistence type="predicted"/>
<protein>
    <recommendedName>
        <fullName evidence="3">Cytochrome P450</fullName>
    </recommendedName>
</protein>
<evidence type="ECO:0000313" key="1">
    <source>
        <dbReference type="EMBL" id="GAA3353491.1"/>
    </source>
</evidence>
<evidence type="ECO:0008006" key="3">
    <source>
        <dbReference type="Google" id="ProtNLM"/>
    </source>
</evidence>